<evidence type="ECO:0000256" key="2">
    <source>
        <dbReference type="ARBA" id="ARBA00022729"/>
    </source>
</evidence>
<dbReference type="PANTHER" id="PTHR24373:SF275">
    <property type="entry name" value="TIR DOMAIN-CONTAINING PROTEIN"/>
    <property type="match status" value="1"/>
</dbReference>
<dbReference type="InterPro" id="IPR003591">
    <property type="entry name" value="Leu-rich_rpt_typical-subtyp"/>
</dbReference>
<accession>A0A1J1I531</accession>
<dbReference type="InterPro" id="IPR032675">
    <property type="entry name" value="LRR_dom_sf"/>
</dbReference>
<dbReference type="OrthoDB" id="7736698at2759"/>
<dbReference type="SMART" id="SM00369">
    <property type="entry name" value="LRR_TYP"/>
    <property type="match status" value="2"/>
</dbReference>
<keyword evidence="2" id="KW-0732">Signal</keyword>
<dbReference type="Gene3D" id="3.80.10.10">
    <property type="entry name" value="Ribonuclease Inhibitor"/>
    <property type="match status" value="1"/>
</dbReference>
<keyword evidence="3" id="KW-0677">Repeat</keyword>
<dbReference type="Pfam" id="PF13855">
    <property type="entry name" value="LRR_8"/>
    <property type="match status" value="1"/>
</dbReference>
<evidence type="ECO:0000313" key="4">
    <source>
        <dbReference type="EMBL" id="CRK94700.1"/>
    </source>
</evidence>
<dbReference type="SUPFAM" id="SSF52058">
    <property type="entry name" value="L domain-like"/>
    <property type="match status" value="1"/>
</dbReference>
<protein>
    <submittedName>
        <fullName evidence="4">CLUMA_CG008200, isoform A</fullName>
    </submittedName>
</protein>
<evidence type="ECO:0000256" key="1">
    <source>
        <dbReference type="ARBA" id="ARBA00022614"/>
    </source>
</evidence>
<dbReference type="Proteomes" id="UP000183832">
    <property type="component" value="Unassembled WGS sequence"/>
</dbReference>
<name>A0A1J1I531_9DIPT</name>
<organism evidence="4 5">
    <name type="scientific">Clunio marinus</name>
    <dbReference type="NCBI Taxonomy" id="568069"/>
    <lineage>
        <taxon>Eukaryota</taxon>
        <taxon>Metazoa</taxon>
        <taxon>Ecdysozoa</taxon>
        <taxon>Arthropoda</taxon>
        <taxon>Hexapoda</taxon>
        <taxon>Insecta</taxon>
        <taxon>Pterygota</taxon>
        <taxon>Neoptera</taxon>
        <taxon>Endopterygota</taxon>
        <taxon>Diptera</taxon>
        <taxon>Nematocera</taxon>
        <taxon>Chironomoidea</taxon>
        <taxon>Chironomidae</taxon>
        <taxon>Clunio</taxon>
    </lineage>
</organism>
<dbReference type="InterPro" id="IPR001611">
    <property type="entry name" value="Leu-rich_rpt"/>
</dbReference>
<evidence type="ECO:0000313" key="5">
    <source>
        <dbReference type="Proteomes" id="UP000183832"/>
    </source>
</evidence>
<sequence>MELIGNYKIEKKNYSYKFTTSKVVCWSLINEVFKISGDHLESSTEEDVSEASFINQLIFYFPRNLGIFFPNLQVLTLYSCGIKRISKFDLHGLRRLKEISLNGNHLVTLPNNLFESTPEIESVSFCRNKIKYIGPNIFDSLDNLRYANFKLNKNIDIVFKVDGKGPTLEEMKAYIAEFCQEIFHGQVNNYFDNLKGIFGKTFTARHSWSEPMESYMDFY</sequence>
<gene>
    <name evidence="4" type="ORF">CLUMA_CG008200</name>
</gene>
<dbReference type="STRING" id="568069.A0A1J1I531"/>
<dbReference type="InterPro" id="IPR050328">
    <property type="entry name" value="Dev_Immune_Receptor"/>
</dbReference>
<dbReference type="AlphaFoldDB" id="A0A1J1I531"/>
<dbReference type="PANTHER" id="PTHR24373">
    <property type="entry name" value="SLIT RELATED LEUCINE-RICH REPEAT NEURONAL PROTEIN"/>
    <property type="match status" value="1"/>
</dbReference>
<proteinExistence type="predicted"/>
<dbReference type="EMBL" id="CVRI01000039">
    <property type="protein sequence ID" value="CRK94700.1"/>
    <property type="molecule type" value="Genomic_DNA"/>
</dbReference>
<keyword evidence="5" id="KW-1185">Reference proteome</keyword>
<reference evidence="4 5" key="1">
    <citation type="submission" date="2015-04" db="EMBL/GenBank/DDBJ databases">
        <authorList>
            <person name="Syromyatnikov M.Y."/>
            <person name="Popov V.N."/>
        </authorList>
    </citation>
    <scope>NUCLEOTIDE SEQUENCE [LARGE SCALE GENOMIC DNA]</scope>
</reference>
<evidence type="ECO:0000256" key="3">
    <source>
        <dbReference type="ARBA" id="ARBA00022737"/>
    </source>
</evidence>
<keyword evidence="1" id="KW-0433">Leucine-rich repeat</keyword>